<dbReference type="PANTHER" id="PTHR47832:SF1">
    <property type="entry name" value="DNA PHOTOLYASE"/>
    <property type="match status" value="1"/>
</dbReference>
<organism evidence="3">
    <name type="scientific">Compsopogon caeruleus</name>
    <dbReference type="NCBI Taxonomy" id="31354"/>
    <lineage>
        <taxon>Eukaryota</taxon>
        <taxon>Rhodophyta</taxon>
        <taxon>Compsopogonophyceae</taxon>
        <taxon>Compsopogonales</taxon>
        <taxon>Compsopogonaceae</taxon>
        <taxon>Compsopogon</taxon>
    </lineage>
</organism>
<dbReference type="InterPro" id="IPR000073">
    <property type="entry name" value="AB_hydrolase_1"/>
</dbReference>
<protein>
    <recommendedName>
        <fullName evidence="2">Photolyase/cryptochrome alpha/beta domain-containing protein</fullName>
    </recommendedName>
</protein>
<sequence>MKKMAFLRNVILPNKVGTRLSPQIQRGGPLVWYRQGGRLVLFRGSPARCVLGGWNEHSMQEKDEVGSHVGVVGVVWFRRDLRVGDHGGLEDAFRDCDTVEPVYVMDEADDGREEVKEALWELASRLQTAGSGLRVVEIPGGDDAAKERRTSVIDALRRVVQSVHAEKIYVEEDFTEELQQQLRLLRDTEPDLDIVHWTCGVDSLTSYSEHSDIFSEFRRQDEFRSFFTQSRLNGVGPSRVKPRPQGDHNAGIPGGLPLSSGDQRSVANRRSLIVEENLPTTILPCTSSIGEESGLAAVERILQVGEAYNEVDVFRSLEPYLRLGCISPSQIIQVVHVFERGQGRPFRFLYRDTARRLLNQVESQLWHGYLAQRDRKMLETWYFWKWNGLRIRYCVAGAGHKTPLLLVHGFGASITHWEKNIEMLAQDRKVYALDMVGYGRSEKPQTQFTSLLWESNIRDFVEDVIGEPVLIAGNSIGGYVSLSFASNYPSLCRGVILVNSAGRLLSPPEYEYSLLDSTPVASPPPSLTKQAFQVRPIRMAVAQAILFWLQGNIERTLRRVYPVRPDSISETLAREIFRNSCDPGAAEVLGSGFILPPPRPMNALLANFSRPMLIYQGVQDPLNDSRERALRLHEVYPQASIYLSEAGHCPHDECPNEFNAVVREWMLNLDSNTDSQSASVELSIASHT</sequence>
<dbReference type="Gene3D" id="3.40.50.620">
    <property type="entry name" value="HUPs"/>
    <property type="match status" value="1"/>
</dbReference>
<dbReference type="InterPro" id="IPR036155">
    <property type="entry name" value="Crypto/Photolyase_N_sf"/>
</dbReference>
<evidence type="ECO:0000313" key="3">
    <source>
        <dbReference type="EMBL" id="CAD9232061.1"/>
    </source>
</evidence>
<accession>A0A7S1XCL7</accession>
<feature type="region of interest" description="Disordered" evidence="1">
    <location>
        <begin position="235"/>
        <end position="263"/>
    </location>
</feature>
<dbReference type="InterPro" id="IPR029058">
    <property type="entry name" value="AB_hydrolase_fold"/>
</dbReference>
<dbReference type="Gene3D" id="3.40.50.1820">
    <property type="entry name" value="alpha/beta hydrolase"/>
    <property type="match status" value="1"/>
</dbReference>
<dbReference type="SUPFAM" id="SSF52425">
    <property type="entry name" value="Cryptochrome/photolyase, N-terminal domain"/>
    <property type="match status" value="1"/>
</dbReference>
<dbReference type="Pfam" id="PF00875">
    <property type="entry name" value="DNA_photolyase"/>
    <property type="match status" value="1"/>
</dbReference>
<dbReference type="SUPFAM" id="SSF53474">
    <property type="entry name" value="alpha/beta-Hydrolases"/>
    <property type="match status" value="1"/>
</dbReference>
<dbReference type="PANTHER" id="PTHR47832">
    <property type="entry name" value="DNA PHOTOLYASE"/>
    <property type="match status" value="1"/>
</dbReference>
<dbReference type="Pfam" id="PF00561">
    <property type="entry name" value="Abhydrolase_1"/>
    <property type="match status" value="1"/>
</dbReference>
<dbReference type="InterPro" id="IPR006050">
    <property type="entry name" value="DNA_photolyase_N"/>
</dbReference>
<feature type="domain" description="Photolyase/cryptochrome alpha/beta" evidence="2">
    <location>
        <begin position="71"/>
        <end position="204"/>
    </location>
</feature>
<dbReference type="EMBL" id="HBGH01007596">
    <property type="protein sequence ID" value="CAD9232061.1"/>
    <property type="molecule type" value="Transcribed_RNA"/>
</dbReference>
<name>A0A7S1XCL7_9RHOD</name>
<dbReference type="PRINTS" id="PR00111">
    <property type="entry name" value="ABHYDROLASE"/>
</dbReference>
<evidence type="ECO:0000256" key="1">
    <source>
        <dbReference type="SAM" id="MobiDB-lite"/>
    </source>
</evidence>
<proteinExistence type="predicted"/>
<evidence type="ECO:0000259" key="2">
    <source>
        <dbReference type="PROSITE" id="PS51645"/>
    </source>
</evidence>
<dbReference type="AlphaFoldDB" id="A0A7S1XCL7"/>
<gene>
    <name evidence="3" type="ORF">CCAE0312_LOCUS4142</name>
</gene>
<dbReference type="InterPro" id="IPR014729">
    <property type="entry name" value="Rossmann-like_a/b/a_fold"/>
</dbReference>
<reference evidence="3" key="1">
    <citation type="submission" date="2021-01" db="EMBL/GenBank/DDBJ databases">
        <authorList>
            <person name="Corre E."/>
            <person name="Pelletier E."/>
            <person name="Niang G."/>
            <person name="Scheremetjew M."/>
            <person name="Finn R."/>
            <person name="Kale V."/>
            <person name="Holt S."/>
            <person name="Cochrane G."/>
            <person name="Meng A."/>
            <person name="Brown T."/>
            <person name="Cohen L."/>
        </authorList>
    </citation>
    <scope>NUCLEOTIDE SEQUENCE</scope>
    <source>
        <strain evidence="3">SAG 36.94</strain>
    </source>
</reference>
<dbReference type="PROSITE" id="PS51645">
    <property type="entry name" value="PHR_CRY_ALPHA_BETA"/>
    <property type="match status" value="1"/>
</dbReference>